<proteinExistence type="predicted"/>
<sequence length="276" mass="29993">MRMTAAGRSAEYVATTPAPAQRAYRLIAGIDRWPLLFAPCLHVERLGPGTDGGDRFRMWVASGDDVREWTSSRHADEQALRVTFRQERPSAPLSAAEGTWHFEPDADGTRITLTNAYTLTTADEATATFLARALERHNADEVAAVRYWAERPEDLDDLLFSLTQEILLDLPADTVHDLLCRGAGPRVRLPGRRLVLDGGPAVPAPLRAHTATWSVTADGARTRVLVRHDAALDPDAAALGGGPARARATAEEQLRRSSLQILESAGAHAVDRVAAR</sequence>
<dbReference type="InterPro" id="IPR023393">
    <property type="entry name" value="START-like_dom_sf"/>
</dbReference>
<evidence type="ECO:0000313" key="2">
    <source>
        <dbReference type="EMBL" id="MEV4682005.1"/>
    </source>
</evidence>
<dbReference type="EMBL" id="JBFAQK010000016">
    <property type="protein sequence ID" value="MEV4682005.1"/>
    <property type="molecule type" value="Genomic_DNA"/>
</dbReference>
<accession>A0ABV3HTV2</accession>
<organism evidence="2 3">
    <name type="scientific">Streptomyces kurssanovii</name>
    <dbReference type="NCBI Taxonomy" id="67312"/>
    <lineage>
        <taxon>Bacteria</taxon>
        <taxon>Bacillati</taxon>
        <taxon>Actinomycetota</taxon>
        <taxon>Actinomycetes</taxon>
        <taxon>Kitasatosporales</taxon>
        <taxon>Streptomycetaceae</taxon>
        <taxon>Streptomyces</taxon>
    </lineage>
</organism>
<keyword evidence="3" id="KW-1185">Reference proteome</keyword>
<dbReference type="RefSeq" id="WP_364593245.1">
    <property type="nucleotide sequence ID" value="NZ_JBFAQK010000016.1"/>
</dbReference>
<gene>
    <name evidence="2" type="ORF">AB0K36_14640</name>
</gene>
<dbReference type="Proteomes" id="UP001552521">
    <property type="component" value="Unassembled WGS sequence"/>
</dbReference>
<dbReference type="Pfam" id="PF03364">
    <property type="entry name" value="Polyketide_cyc"/>
    <property type="match status" value="1"/>
</dbReference>
<reference evidence="2 3" key="1">
    <citation type="submission" date="2024-06" db="EMBL/GenBank/DDBJ databases">
        <title>The Natural Products Discovery Center: Release of the First 8490 Sequenced Strains for Exploring Actinobacteria Biosynthetic Diversity.</title>
        <authorList>
            <person name="Kalkreuter E."/>
            <person name="Kautsar S.A."/>
            <person name="Yang D."/>
            <person name="Bader C.D."/>
            <person name="Teijaro C.N."/>
            <person name="Fluegel L."/>
            <person name="Davis C.M."/>
            <person name="Simpson J.R."/>
            <person name="Lauterbach L."/>
            <person name="Steele A.D."/>
            <person name="Gui C."/>
            <person name="Meng S."/>
            <person name="Li G."/>
            <person name="Viehrig K."/>
            <person name="Ye F."/>
            <person name="Su P."/>
            <person name="Kiefer A.F."/>
            <person name="Nichols A."/>
            <person name="Cepeda A.J."/>
            <person name="Yan W."/>
            <person name="Fan B."/>
            <person name="Jiang Y."/>
            <person name="Adhikari A."/>
            <person name="Zheng C.-J."/>
            <person name="Schuster L."/>
            <person name="Cowan T.M."/>
            <person name="Smanski M.J."/>
            <person name="Chevrette M.G."/>
            <person name="De Carvalho L.P.S."/>
            <person name="Shen B."/>
        </authorList>
    </citation>
    <scope>NUCLEOTIDE SEQUENCE [LARGE SCALE GENOMIC DNA]</scope>
    <source>
        <strain evidence="2 3">NPDC049344</strain>
    </source>
</reference>
<dbReference type="CDD" id="cd08861">
    <property type="entry name" value="OtcD1_ARO-CYC_like"/>
    <property type="match status" value="1"/>
</dbReference>
<protein>
    <submittedName>
        <fullName evidence="2">Aromatase/cyclase</fullName>
    </submittedName>
</protein>
<dbReference type="InterPro" id="IPR005031">
    <property type="entry name" value="COQ10_START"/>
</dbReference>
<evidence type="ECO:0000259" key="1">
    <source>
        <dbReference type="Pfam" id="PF03364"/>
    </source>
</evidence>
<comment type="caution">
    <text evidence="2">The sequence shown here is derived from an EMBL/GenBank/DDBJ whole genome shotgun (WGS) entry which is preliminary data.</text>
</comment>
<dbReference type="Gene3D" id="3.30.530.20">
    <property type="match status" value="2"/>
</dbReference>
<name>A0ABV3HTV2_9ACTN</name>
<feature type="domain" description="Coenzyme Q-binding protein COQ10 START" evidence="1">
    <location>
        <begin position="17"/>
        <end position="140"/>
    </location>
</feature>
<dbReference type="SUPFAM" id="SSF55961">
    <property type="entry name" value="Bet v1-like"/>
    <property type="match status" value="2"/>
</dbReference>
<evidence type="ECO:0000313" key="3">
    <source>
        <dbReference type="Proteomes" id="UP001552521"/>
    </source>
</evidence>